<feature type="domain" description="NarG-like" evidence="15">
    <location>
        <begin position="7"/>
        <end position="217"/>
    </location>
</feature>
<feature type="transmembrane region" description="Helical" evidence="14">
    <location>
        <begin position="12"/>
        <end position="29"/>
    </location>
</feature>
<keyword evidence="8 14" id="KW-1133">Transmembrane helix</keyword>
<keyword evidence="7" id="KW-0249">Electron transport</keyword>
<keyword evidence="12 14" id="KW-0472">Membrane</keyword>
<accession>A0A1D7ZUJ1</accession>
<dbReference type="PANTHER" id="PTHR30598">
    <property type="entry name" value="NITRATE REDUCTASE PRIVATE CHAPERONE, REDOX ENZYME MATURATION PROTEIN REMP FAMILY"/>
    <property type="match status" value="1"/>
</dbReference>
<evidence type="ECO:0000256" key="6">
    <source>
        <dbReference type="ARBA" id="ARBA00022723"/>
    </source>
</evidence>
<feature type="transmembrane region" description="Helical" evidence="14">
    <location>
        <begin position="134"/>
        <end position="157"/>
    </location>
</feature>
<feature type="binding site" description="axial binding residue" evidence="13">
    <location>
        <position position="67"/>
    </location>
    <ligand>
        <name>heme b</name>
        <dbReference type="ChEBI" id="CHEBI:60344"/>
        <label>1</label>
    </ligand>
    <ligandPart>
        <name>Fe</name>
        <dbReference type="ChEBI" id="CHEBI:18248"/>
    </ligandPart>
</feature>
<dbReference type="AlphaFoldDB" id="A0A1D7ZUJ1"/>
<dbReference type="GO" id="GO:0008940">
    <property type="term" value="F:nitrate reductase activity"/>
    <property type="evidence" value="ECO:0007669"/>
    <property type="project" value="InterPro"/>
</dbReference>
<evidence type="ECO:0000256" key="3">
    <source>
        <dbReference type="ARBA" id="ARBA00022475"/>
    </source>
</evidence>
<evidence type="ECO:0000313" key="16">
    <source>
        <dbReference type="EMBL" id="AOR73546.1"/>
    </source>
</evidence>
<evidence type="ECO:0000256" key="10">
    <source>
        <dbReference type="ARBA" id="ARBA00023004"/>
    </source>
</evidence>
<dbReference type="GO" id="GO:0020037">
    <property type="term" value="F:heme binding"/>
    <property type="evidence" value="ECO:0007669"/>
    <property type="project" value="TreeGrafter"/>
</dbReference>
<name>A0A1D7ZUJ1_LIMFE</name>
<dbReference type="Pfam" id="PF02665">
    <property type="entry name" value="Nitrate_red_gam"/>
    <property type="match status" value="1"/>
</dbReference>
<sequence length="247" mass="28558">MHNAWAHLLWVYYPYLMLASFFFGTFIRFKYFHGSITAKSSEIFEKKKLMIGSILFHIGIIMAFFGHCLGMLVPQAWTDYFGITEHMYHMFGSLMMGIPAGSLAWIGMAILTWRRMTVARVYKTSSINDILVDWVLLITITLGMSCTIYGAFIDFNYRQSIGPWVRSLFTLNPQWQLMLNVPLIYRIHVLVGFFVFGYFPYTRLVHALTLPWQYIFAVAIHLPPLYRLPPADQVGLKAPNGEAFLVE</sequence>
<evidence type="ECO:0000256" key="14">
    <source>
        <dbReference type="SAM" id="Phobius"/>
    </source>
</evidence>
<dbReference type="Gene3D" id="1.20.950.20">
    <property type="entry name" value="Transmembrane di-heme cytochromes, Chain C"/>
    <property type="match status" value="1"/>
</dbReference>
<keyword evidence="6" id="KW-0479">Metal-binding</keyword>
<dbReference type="EC" id="1.7.99.4" evidence="16"/>
<keyword evidence="3" id="KW-1003">Cell membrane</keyword>
<keyword evidence="10 13" id="KW-0408">Iron</keyword>
<keyword evidence="11" id="KW-0534">Nitrate assimilation</keyword>
<gene>
    <name evidence="16" type="ORF">LACFE_CDS0064</name>
</gene>
<protein>
    <submittedName>
        <fullName evidence="16">Nitrate reductase gamma subunit</fullName>
        <ecNumber evidence="16">1.7.99.4</ecNumber>
    </submittedName>
</protein>
<evidence type="ECO:0000256" key="2">
    <source>
        <dbReference type="ARBA" id="ARBA00022448"/>
    </source>
</evidence>
<dbReference type="GO" id="GO:0005886">
    <property type="term" value="C:plasma membrane"/>
    <property type="evidence" value="ECO:0007669"/>
    <property type="project" value="UniProtKB-SubCell"/>
</dbReference>
<keyword evidence="9 16" id="KW-0560">Oxidoreductase</keyword>
<reference evidence="16 17" key="1">
    <citation type="submission" date="2016-09" db="EMBL/GenBank/DDBJ databases">
        <title>Genome Sequence of the Lactobacillus fermentum strain NCC2970 (CNCM I-5068).</title>
        <authorList>
            <person name="Barretto C."/>
            <person name="Ngom-Bru C."/>
            <person name="Genevaz A."/>
            <person name="Fournier C."/>
            <person name="Moine D."/>
            <person name="Kassam M."/>
            <person name="Iltis A."/>
            <person name="Sagory-Zalkind P."/>
            <person name="Faucherand G."/>
            <person name="Descombes P."/>
            <person name="Duboux S."/>
        </authorList>
    </citation>
    <scope>NUCLEOTIDE SEQUENCE [LARGE SCALE GENOMIC DNA]</scope>
    <source>
        <strain evidence="16 17">NCC2970</strain>
    </source>
</reference>
<comment type="subcellular location">
    <subcellularLocation>
        <location evidence="1">Cell membrane</location>
        <topology evidence="1">Multi-pass membrane protein</topology>
    </subcellularLocation>
</comment>
<dbReference type="Proteomes" id="UP000094714">
    <property type="component" value="Chromosome"/>
</dbReference>
<feature type="transmembrane region" description="Helical" evidence="14">
    <location>
        <begin position="93"/>
        <end position="113"/>
    </location>
</feature>
<dbReference type="GO" id="GO:0019645">
    <property type="term" value="P:anaerobic electron transport chain"/>
    <property type="evidence" value="ECO:0007669"/>
    <property type="project" value="TreeGrafter"/>
</dbReference>
<dbReference type="GO" id="GO:0009325">
    <property type="term" value="C:nitrate reductase complex"/>
    <property type="evidence" value="ECO:0007669"/>
    <property type="project" value="InterPro"/>
</dbReference>
<dbReference type="InterPro" id="IPR036197">
    <property type="entry name" value="NarG-like_sf"/>
</dbReference>
<evidence type="ECO:0000256" key="12">
    <source>
        <dbReference type="ARBA" id="ARBA00023136"/>
    </source>
</evidence>
<evidence type="ECO:0000256" key="13">
    <source>
        <dbReference type="PIRSR" id="PIRSR603816-1"/>
    </source>
</evidence>
<feature type="binding site" description="axial binding residue" evidence="13">
    <location>
        <position position="188"/>
    </location>
    <ligand>
        <name>heme b</name>
        <dbReference type="ChEBI" id="CHEBI:60344"/>
        <label>1</label>
    </ligand>
    <ligandPart>
        <name>Fe</name>
        <dbReference type="ChEBI" id="CHEBI:18248"/>
    </ligandPart>
</feature>
<dbReference type="GO" id="GO:0042128">
    <property type="term" value="P:nitrate assimilation"/>
    <property type="evidence" value="ECO:0007669"/>
    <property type="project" value="UniProtKB-KW"/>
</dbReference>
<evidence type="ECO:0000256" key="4">
    <source>
        <dbReference type="ARBA" id="ARBA00022617"/>
    </source>
</evidence>
<evidence type="ECO:0000256" key="8">
    <source>
        <dbReference type="ARBA" id="ARBA00022989"/>
    </source>
</evidence>
<dbReference type="PATRIC" id="fig|1613.112.peg.71"/>
<feature type="transmembrane region" description="Helical" evidence="14">
    <location>
        <begin position="49"/>
        <end position="73"/>
    </location>
</feature>
<feature type="transmembrane region" description="Helical" evidence="14">
    <location>
        <begin position="177"/>
        <end position="199"/>
    </location>
</feature>
<evidence type="ECO:0000256" key="7">
    <source>
        <dbReference type="ARBA" id="ARBA00022982"/>
    </source>
</evidence>
<dbReference type="GO" id="GO:0009055">
    <property type="term" value="F:electron transfer activity"/>
    <property type="evidence" value="ECO:0007669"/>
    <property type="project" value="TreeGrafter"/>
</dbReference>
<dbReference type="InterPro" id="IPR051936">
    <property type="entry name" value="Heme-iron_electron_transfer"/>
</dbReference>
<dbReference type="NCBIfam" id="TIGR00351">
    <property type="entry name" value="narI"/>
    <property type="match status" value="1"/>
</dbReference>
<organism evidence="16 17">
    <name type="scientific">Limosilactobacillus fermentum</name>
    <name type="common">Lactobacillus fermentum</name>
    <dbReference type="NCBI Taxonomy" id="1613"/>
    <lineage>
        <taxon>Bacteria</taxon>
        <taxon>Bacillati</taxon>
        <taxon>Bacillota</taxon>
        <taxon>Bacilli</taxon>
        <taxon>Lactobacillales</taxon>
        <taxon>Lactobacillaceae</taxon>
        <taxon>Limosilactobacillus</taxon>
    </lineage>
</organism>
<keyword evidence="2" id="KW-0813">Transport</keyword>
<dbReference type="InterPro" id="IPR023234">
    <property type="entry name" value="NarG-like_domain"/>
</dbReference>
<feature type="binding site" description="axial binding residue" evidence="13">
    <location>
        <position position="57"/>
    </location>
    <ligand>
        <name>heme b</name>
        <dbReference type="ChEBI" id="CHEBI:60344"/>
        <label>1</label>
    </ligand>
    <ligandPart>
        <name>Fe</name>
        <dbReference type="ChEBI" id="CHEBI:18248"/>
    </ligandPart>
</feature>
<keyword evidence="5 14" id="KW-0812">Transmembrane</keyword>
<dbReference type="FunFam" id="1.20.950.20:FF:000001">
    <property type="entry name" value="Respiratory nitrate reductase subunit gamma"/>
    <property type="match status" value="1"/>
</dbReference>
<proteinExistence type="predicted"/>
<evidence type="ECO:0000256" key="9">
    <source>
        <dbReference type="ARBA" id="ARBA00023002"/>
    </source>
</evidence>
<evidence type="ECO:0000259" key="15">
    <source>
        <dbReference type="Pfam" id="PF02665"/>
    </source>
</evidence>
<evidence type="ECO:0000313" key="17">
    <source>
        <dbReference type="Proteomes" id="UP000094714"/>
    </source>
</evidence>
<dbReference type="PANTHER" id="PTHR30598:SF3">
    <property type="entry name" value="RESPIRATORY NITRATE REDUCTASE 1 GAMMA CHAIN"/>
    <property type="match status" value="1"/>
</dbReference>
<dbReference type="SUPFAM" id="SSF103501">
    <property type="entry name" value="Respiratory nitrate reductase 1 gamma chain"/>
    <property type="match status" value="1"/>
</dbReference>
<keyword evidence="4 13" id="KW-0349">Heme</keyword>
<dbReference type="EMBL" id="CP017151">
    <property type="protein sequence ID" value="AOR73546.1"/>
    <property type="molecule type" value="Genomic_DNA"/>
</dbReference>
<evidence type="ECO:0000256" key="11">
    <source>
        <dbReference type="ARBA" id="ARBA00023063"/>
    </source>
</evidence>
<evidence type="ECO:0000256" key="5">
    <source>
        <dbReference type="ARBA" id="ARBA00022692"/>
    </source>
</evidence>
<dbReference type="InterPro" id="IPR003816">
    <property type="entry name" value="Nitrate_red_gam"/>
</dbReference>
<feature type="binding site" description="axial binding residue" evidence="13">
    <location>
        <position position="206"/>
    </location>
    <ligand>
        <name>heme b</name>
        <dbReference type="ChEBI" id="CHEBI:60344"/>
        <label>1</label>
    </ligand>
    <ligandPart>
        <name>Fe</name>
        <dbReference type="ChEBI" id="CHEBI:18248"/>
    </ligandPart>
</feature>
<dbReference type="GO" id="GO:0046872">
    <property type="term" value="F:metal ion binding"/>
    <property type="evidence" value="ECO:0007669"/>
    <property type="project" value="UniProtKB-KW"/>
</dbReference>
<evidence type="ECO:0000256" key="1">
    <source>
        <dbReference type="ARBA" id="ARBA00004651"/>
    </source>
</evidence>